<dbReference type="GO" id="GO:0007229">
    <property type="term" value="P:integrin-mediated signaling pathway"/>
    <property type="evidence" value="ECO:0007669"/>
    <property type="project" value="UniProtKB-KW"/>
</dbReference>
<feature type="repeat" description="FG-GAP" evidence="13">
    <location>
        <begin position="280"/>
        <end position="339"/>
    </location>
</feature>
<evidence type="ECO:0000313" key="18">
    <source>
        <dbReference type="EMBL" id="GFG37193.1"/>
    </source>
</evidence>
<evidence type="ECO:0000256" key="13">
    <source>
        <dbReference type="PROSITE-ProRule" id="PRU00803"/>
    </source>
</evidence>
<keyword evidence="10" id="KW-1015">Disulfide bond</keyword>
<dbReference type="PANTHER" id="PTHR23220:SF122">
    <property type="entry name" value="INTEGRIN ALPHA-PS1"/>
    <property type="match status" value="1"/>
</dbReference>
<dbReference type="EMBL" id="BLKM01006382">
    <property type="protein sequence ID" value="GFG37193.1"/>
    <property type="molecule type" value="Genomic_DNA"/>
</dbReference>
<evidence type="ECO:0000256" key="10">
    <source>
        <dbReference type="ARBA" id="ARBA00023157"/>
    </source>
</evidence>
<dbReference type="InterPro" id="IPR013517">
    <property type="entry name" value="FG-GAP"/>
</dbReference>
<evidence type="ECO:0000259" key="17">
    <source>
        <dbReference type="Pfam" id="PF20806"/>
    </source>
</evidence>
<evidence type="ECO:0000256" key="6">
    <source>
        <dbReference type="ARBA" id="ARBA00022889"/>
    </source>
</evidence>
<dbReference type="InParanoid" id="A0A6L2PX31"/>
<sequence length="1090" mass="122446">MRGIAEFEPLFLMTEENQFPKRVKNPNVMSSVSSKSCLWLLVGAPLGMNLQPGTNHSGALYRCPVTTNYYDCQQVVTDGKRSKLVIVLITAVDSENLMPPGDDEIKDGQWLGVTVRSMGPGKKVMVCAHRYMRKGSDYQWGQGLCYTLSQFLDYDETWEPCKGRPTNRAHEQYGYCQAGTSGVLLDDTAVIGTPGPYTWRGTVFVISVSDNFLDRDKTIYHGPLAELESPVDKYSYLGMSVTAGRFFGSETAYAAGAPRANGTGQVVIFTKKRPSENPMDVQLILSGEQFASSFGYELTNADINGDGLPDLIVGAPFFFSREEGGAVYVYTNNKNRCLDCKKPLRLTGKPESRFGFALTNLGDLNSDGYEDIAVGAPYEGKGAVYIYLGSAQGLIPEPSQILHADHLRINDIPMETFGYSLSGGLDLDENGYPDLMIGAYDVDTVVLLRARPIINITTSVEPATSLQNIDPSRMGCPKRPNANHTWQVNFIFFSFAACVSMKLTTNLTLNYTIEAETFQSGRKFSRVWFGGQEADKKQPHIVRKRIEMKYDSLWRRGVVKKCETEIVYIKENQRDIQTPIKFQLKYQLVQKEPPTFIQGQPLPNIDDYPVLNQQEATKIFQATFQNDCAHEICVSQLYLETLLLLPSGNWQHPNTWELIMGEEEAVRLNVTAHNYGESAYDAWLFVSHPASLNYTAHKTDSKHMSCTPHNKTLIKCNIGNPFKQGTPANIQLRFDPKGLADTESQLAFVVFANSTSKERDPQEPSVLYTNVIRRAELSVTGSVYPDHVYYGGAVRGESAMEYLDDIGERVIHRYHVFNQGPWKVGSLGVHIEWPFQVANNKPQGKWLLYLEDIPTVEGQGGGECFIAHSQVNPLNLTRRPGVEELPLEALTLPARPLAATLEPPVPTWGLEQPQTRRRRRDVEMVVRAESYVDKDGNRHELVNMNCLLHTAKCLKFHCVIFNLRRNHEAVIQIQARLWNSTLVEDYPKVYSVNIKSRAKVHLLPELMILQDTADDEAEVETVAYRDPLDLQEPEPVPIWIIVVAVVAGLLLLILITLVLWRLGFFKRRRPDPTLSGNLEKHRDENGDYSS</sequence>
<feature type="repeat" description="FG-GAP" evidence="13">
    <location>
        <begin position="164"/>
        <end position="215"/>
    </location>
</feature>
<dbReference type="InterPro" id="IPR013649">
    <property type="entry name" value="Integrin_alpha_Ig-like_1"/>
</dbReference>
<evidence type="ECO:0000256" key="5">
    <source>
        <dbReference type="ARBA" id="ARBA00022737"/>
    </source>
</evidence>
<comment type="similarity">
    <text evidence="2 14">Belongs to the integrin alpha chain family.</text>
</comment>
<gene>
    <name evidence="18" type="ORF">Cfor_09325</name>
</gene>
<comment type="subcellular location">
    <subcellularLocation>
        <location evidence="1 14">Membrane</location>
        <topology evidence="1 14">Single-pass type I membrane protein</topology>
    </subcellularLocation>
</comment>
<keyword evidence="4" id="KW-0732">Signal</keyword>
<dbReference type="SUPFAM" id="SSF69318">
    <property type="entry name" value="Integrin alpha N-terminal domain"/>
    <property type="match status" value="1"/>
</dbReference>
<dbReference type="Gene3D" id="2.60.40.1460">
    <property type="entry name" value="Integrin domains. Chain A, domain 2"/>
    <property type="match status" value="1"/>
</dbReference>
<dbReference type="PANTHER" id="PTHR23220">
    <property type="entry name" value="INTEGRIN ALPHA"/>
    <property type="match status" value="1"/>
</dbReference>
<dbReference type="GO" id="GO:0033627">
    <property type="term" value="P:cell adhesion mediated by integrin"/>
    <property type="evidence" value="ECO:0007669"/>
    <property type="project" value="TreeGrafter"/>
</dbReference>
<dbReference type="GO" id="GO:0005178">
    <property type="term" value="F:integrin binding"/>
    <property type="evidence" value="ECO:0007669"/>
    <property type="project" value="TreeGrafter"/>
</dbReference>
<keyword evidence="19" id="KW-1185">Reference proteome</keyword>
<dbReference type="GO" id="GO:0048513">
    <property type="term" value="P:animal organ development"/>
    <property type="evidence" value="ECO:0007669"/>
    <property type="project" value="UniProtKB-ARBA"/>
</dbReference>
<keyword evidence="8 14" id="KW-0401">Integrin</keyword>
<keyword evidence="7 14" id="KW-1133">Transmembrane helix</keyword>
<name>A0A6L2PX31_COPFO</name>
<keyword evidence="6 14" id="KW-0130">Cell adhesion</keyword>
<evidence type="ECO:0000256" key="11">
    <source>
        <dbReference type="ARBA" id="ARBA00023170"/>
    </source>
</evidence>
<dbReference type="GO" id="GO:0007157">
    <property type="term" value="P:heterophilic cell-cell adhesion via plasma membrane cell adhesion molecules"/>
    <property type="evidence" value="ECO:0007669"/>
    <property type="project" value="UniProtKB-ARBA"/>
</dbReference>
<dbReference type="PRINTS" id="PR01185">
    <property type="entry name" value="INTEGRINA"/>
</dbReference>
<keyword evidence="12" id="KW-0325">Glycoprotein</keyword>
<evidence type="ECO:0000256" key="12">
    <source>
        <dbReference type="ARBA" id="ARBA00023180"/>
    </source>
</evidence>
<dbReference type="InterPro" id="IPR000413">
    <property type="entry name" value="Integrin_alpha"/>
</dbReference>
<dbReference type="AlphaFoldDB" id="A0A6L2PX31"/>
<evidence type="ECO:0000256" key="4">
    <source>
        <dbReference type="ARBA" id="ARBA00022729"/>
    </source>
</evidence>
<evidence type="ECO:0000256" key="2">
    <source>
        <dbReference type="ARBA" id="ARBA00008054"/>
    </source>
</evidence>
<evidence type="ECO:0000256" key="8">
    <source>
        <dbReference type="ARBA" id="ARBA00023037"/>
    </source>
</evidence>
<dbReference type="GO" id="GO:0007160">
    <property type="term" value="P:cell-matrix adhesion"/>
    <property type="evidence" value="ECO:0007669"/>
    <property type="project" value="TreeGrafter"/>
</dbReference>
<feature type="domain" description="Integrin alpha first immunoglubulin-like" evidence="15">
    <location>
        <begin position="450"/>
        <end position="627"/>
    </location>
</feature>
<dbReference type="InterPro" id="IPR018184">
    <property type="entry name" value="Integrin_alpha_C_CS"/>
</dbReference>
<evidence type="ECO:0000256" key="14">
    <source>
        <dbReference type="RuleBase" id="RU003762"/>
    </source>
</evidence>
<keyword evidence="9 14" id="KW-0472">Membrane</keyword>
<evidence type="ECO:0000313" key="19">
    <source>
        <dbReference type="Proteomes" id="UP000502823"/>
    </source>
</evidence>
<evidence type="ECO:0000256" key="9">
    <source>
        <dbReference type="ARBA" id="ARBA00023136"/>
    </source>
</evidence>
<feature type="repeat" description="FG-GAP" evidence="13">
    <location>
        <begin position="341"/>
        <end position="396"/>
    </location>
</feature>
<evidence type="ECO:0000256" key="3">
    <source>
        <dbReference type="ARBA" id="ARBA00022692"/>
    </source>
</evidence>
<dbReference type="FunFam" id="1.20.5.930:FF:000001">
    <property type="entry name" value="Integrin subunit alpha V"/>
    <property type="match status" value="1"/>
</dbReference>
<dbReference type="InterPro" id="IPR032695">
    <property type="entry name" value="Integrin_dom_sf"/>
</dbReference>
<dbReference type="GO" id="GO:0008305">
    <property type="term" value="C:integrin complex"/>
    <property type="evidence" value="ECO:0007669"/>
    <property type="project" value="InterPro"/>
</dbReference>
<dbReference type="InterPro" id="IPR013519">
    <property type="entry name" value="Int_alpha_beta-p"/>
</dbReference>
<dbReference type="InterPro" id="IPR048286">
    <property type="entry name" value="Integrin_alpha_Ig-like_3"/>
</dbReference>
<comment type="caution">
    <text evidence="18">The sequence shown here is derived from an EMBL/GenBank/DDBJ whole genome shotgun (WGS) entry which is preliminary data.</text>
</comment>
<dbReference type="Pfam" id="PF20805">
    <property type="entry name" value="Integrin_A_Ig_2"/>
    <property type="match status" value="1"/>
</dbReference>
<dbReference type="FunCoup" id="A0A6L2PX31">
    <property type="interactions" value="194"/>
</dbReference>
<reference evidence="19" key="1">
    <citation type="submission" date="2020-01" db="EMBL/GenBank/DDBJ databases">
        <title>Draft genome sequence of the Termite Coptotermes fromosanus.</title>
        <authorList>
            <person name="Itakura S."/>
            <person name="Yosikawa Y."/>
            <person name="Umezawa K."/>
        </authorList>
    </citation>
    <scope>NUCLEOTIDE SEQUENCE [LARGE SCALE GENOMIC DNA]</scope>
</reference>
<dbReference type="Gene3D" id="2.60.40.1530">
    <property type="entry name" value="ntegrin, alpha v. Chain A, domain 4"/>
    <property type="match status" value="1"/>
</dbReference>
<dbReference type="InterPro" id="IPR028994">
    <property type="entry name" value="Integrin_alpha_N"/>
</dbReference>
<dbReference type="GO" id="GO:0009897">
    <property type="term" value="C:external side of plasma membrane"/>
    <property type="evidence" value="ECO:0007669"/>
    <property type="project" value="TreeGrafter"/>
</dbReference>
<dbReference type="Pfam" id="PF20806">
    <property type="entry name" value="Integrin_A_Ig_3"/>
    <property type="match status" value="1"/>
</dbReference>
<dbReference type="SUPFAM" id="SSF69179">
    <property type="entry name" value="Integrin domains"/>
    <property type="match status" value="3"/>
</dbReference>
<dbReference type="Gene3D" id="1.20.5.930">
    <property type="entry name" value="Bicelle-embedded integrin alpha(iib) transmembrane segment"/>
    <property type="match status" value="1"/>
</dbReference>
<dbReference type="SMART" id="SM00191">
    <property type="entry name" value="Int_alpha"/>
    <property type="match status" value="4"/>
</dbReference>
<dbReference type="Pfam" id="PF01839">
    <property type="entry name" value="FG-GAP"/>
    <property type="match status" value="2"/>
</dbReference>
<evidence type="ECO:0000256" key="1">
    <source>
        <dbReference type="ARBA" id="ARBA00004479"/>
    </source>
</evidence>
<accession>A0A6L2PX31</accession>
<dbReference type="InterPro" id="IPR048285">
    <property type="entry name" value="Integrin_alpha_Ig-like_2"/>
</dbReference>
<dbReference type="PROSITE" id="PS51470">
    <property type="entry name" value="FG_GAP"/>
    <property type="match status" value="4"/>
</dbReference>
<evidence type="ECO:0000256" key="7">
    <source>
        <dbReference type="ARBA" id="ARBA00022989"/>
    </source>
</evidence>
<dbReference type="Gene3D" id="2.60.40.1510">
    <property type="entry name" value="ntegrin, alpha v. Chain A, domain 3"/>
    <property type="match status" value="1"/>
</dbReference>
<keyword evidence="11 14" id="KW-0675">Receptor</keyword>
<dbReference type="OrthoDB" id="5317514at2759"/>
<evidence type="ECO:0000259" key="15">
    <source>
        <dbReference type="Pfam" id="PF08441"/>
    </source>
</evidence>
<dbReference type="Gene3D" id="2.130.10.130">
    <property type="entry name" value="Integrin alpha, N-terminal"/>
    <property type="match status" value="1"/>
</dbReference>
<feature type="domain" description="Integrin alpha second immunoglobulin-like" evidence="16">
    <location>
        <begin position="628"/>
        <end position="764"/>
    </location>
</feature>
<feature type="transmembrane region" description="Helical" evidence="14">
    <location>
        <begin position="1038"/>
        <end position="1060"/>
    </location>
</feature>
<keyword evidence="5" id="KW-0677">Repeat</keyword>
<proteinExistence type="inferred from homology"/>
<dbReference type="Proteomes" id="UP000502823">
    <property type="component" value="Unassembled WGS sequence"/>
</dbReference>
<evidence type="ECO:0000259" key="16">
    <source>
        <dbReference type="Pfam" id="PF20805"/>
    </source>
</evidence>
<dbReference type="Pfam" id="PF08441">
    <property type="entry name" value="Integrin_A_Ig_1"/>
    <property type="match status" value="1"/>
</dbReference>
<feature type="domain" description="Integrin alpha third immunoglobulin-like" evidence="17">
    <location>
        <begin position="777"/>
        <end position="1024"/>
    </location>
</feature>
<protein>
    <submittedName>
        <fullName evidence="18">Uncharacterized protein</fullName>
    </submittedName>
</protein>
<feature type="repeat" description="FG-GAP" evidence="13">
    <location>
        <begin position="400"/>
        <end position="465"/>
    </location>
</feature>
<dbReference type="PROSITE" id="PS00242">
    <property type="entry name" value="INTEGRIN_ALPHA"/>
    <property type="match status" value="1"/>
</dbReference>
<organism evidence="18 19">
    <name type="scientific">Coptotermes formosanus</name>
    <name type="common">Formosan subterranean termite</name>
    <dbReference type="NCBI Taxonomy" id="36987"/>
    <lineage>
        <taxon>Eukaryota</taxon>
        <taxon>Metazoa</taxon>
        <taxon>Ecdysozoa</taxon>
        <taxon>Arthropoda</taxon>
        <taxon>Hexapoda</taxon>
        <taxon>Insecta</taxon>
        <taxon>Pterygota</taxon>
        <taxon>Neoptera</taxon>
        <taxon>Polyneoptera</taxon>
        <taxon>Dictyoptera</taxon>
        <taxon>Blattodea</taxon>
        <taxon>Blattoidea</taxon>
        <taxon>Termitoidae</taxon>
        <taxon>Rhinotermitidae</taxon>
        <taxon>Coptotermes</taxon>
    </lineage>
</organism>
<keyword evidence="3 14" id="KW-0812">Transmembrane</keyword>